<dbReference type="CDD" id="cd06170">
    <property type="entry name" value="LuxR_C_like"/>
    <property type="match status" value="1"/>
</dbReference>
<dbReference type="PROSITE" id="PS00622">
    <property type="entry name" value="HTH_LUXR_1"/>
    <property type="match status" value="1"/>
</dbReference>
<dbReference type="Gene3D" id="1.25.40.10">
    <property type="entry name" value="Tetratricopeptide repeat domain"/>
    <property type="match status" value="1"/>
</dbReference>
<sequence>MSEDTVTEWPMAGRNTELDRIEAAVARGHGALLTGEPGVGKSRLLRASLRRAAEKGAEVRLVSGAGICGADVSSLFTGWASGQGGERDAVARHLLDDAFPGRRTPAADGLQGRFVLGLDDAHCLAPAFAARLRAGVAEGRLTLVATVRAGVPAPDGVNRLWVERLVERMEIAELDRSAAADVVHAKLGGHVAAAALERLWSFTQGNALLLTELADSALADGSLRSEDGTWLWDGLNGRPAARLADLVHLRLGHLSPDERRLVQMIALAEPLEAELSAVAELTHAVETLDRRGLITAELSGLRLRLRLAYPLYRPVLVSSLPELTGLRLRRRLADALEDTGLRRDDDVLRMAVLRIDAGQLPCADQLQSAARTALRHLDFALTERLCLLALPLPDADIPTLMLLRGRALQGQGRHAEAETLFAGMSAEKGPTSTAVWAEAVQARSENLAWGLRLVQDAEAVLDEAVTAAPETGRGLLQGTQTVMMLLGDRLEEAAAMGETVLAEPRDPAVVQRVLPPAAFARNELGDAVGALALLQRCRPEPGVWSDEARLSHQLVAACAALQTGAVAVAGAILDGLPADTEDDRPGALWAASVRARLYRSCGRYADGIGLLRQVSAPPDTRDWLTTKAWRLAQMAGALAEAGEHAEAMRVLVEVRSEESGTVRYPLAADGVAMERALVLAHVGDLTGALHDALELGERAAAAGRAFQALTALHLVARIGEARAVVERASALARHLDSGLAALQAEHVRALADADGDALSALAERFEAMGLLPLAAEASAQACRAHRAAGRHRRSRATRTECQELLQRFGGTLPVWAALDKQGSEPSAELTGREREVAALAASGLSNQDVADRLGVSVRTVENHLHRAYGKLGVTTRADLAQRLDSRLSADGFGNLPAPAPGRTRRVQDAGPAQPRADRPGLVAAGRHSGRVGVGEA</sequence>
<dbReference type="InterPro" id="IPR016032">
    <property type="entry name" value="Sig_transdc_resp-reg_C-effctor"/>
</dbReference>
<keyword evidence="7" id="KW-1185">Reference proteome</keyword>
<dbReference type="Gene3D" id="3.40.50.300">
    <property type="entry name" value="P-loop containing nucleotide triphosphate hydrolases"/>
    <property type="match status" value="1"/>
</dbReference>
<keyword evidence="3" id="KW-0804">Transcription</keyword>
<keyword evidence="2" id="KW-0238">DNA-binding</keyword>
<evidence type="ECO:0000256" key="1">
    <source>
        <dbReference type="ARBA" id="ARBA00023015"/>
    </source>
</evidence>
<dbReference type="PANTHER" id="PTHR43214">
    <property type="entry name" value="TWO-COMPONENT RESPONSE REGULATOR"/>
    <property type="match status" value="1"/>
</dbReference>
<evidence type="ECO:0000259" key="5">
    <source>
        <dbReference type="PROSITE" id="PS50043"/>
    </source>
</evidence>
<reference evidence="6 7" key="1">
    <citation type="submission" date="2021-04" db="EMBL/GenBank/DDBJ databases">
        <authorList>
            <person name="Tang X."/>
            <person name="Zhou X."/>
            <person name="Chen X."/>
            <person name="Cernava T."/>
            <person name="Zhang C."/>
        </authorList>
    </citation>
    <scope>NUCLEOTIDE SEQUENCE [LARGE SCALE GENOMIC DNA]</scope>
    <source>
        <strain evidence="6 7">BH-SS-21</strain>
    </source>
</reference>
<evidence type="ECO:0000256" key="3">
    <source>
        <dbReference type="ARBA" id="ARBA00023163"/>
    </source>
</evidence>
<protein>
    <recommendedName>
        <fullName evidence="5">HTH luxR-type domain-containing protein</fullName>
    </recommendedName>
</protein>
<dbReference type="SUPFAM" id="SSF46894">
    <property type="entry name" value="C-terminal effector domain of the bipartite response regulators"/>
    <property type="match status" value="1"/>
</dbReference>
<name>A0A940Y4J9_9ACTN</name>
<dbReference type="PRINTS" id="PR00038">
    <property type="entry name" value="HTHLUXR"/>
</dbReference>
<dbReference type="InterPro" id="IPR039420">
    <property type="entry name" value="WalR-like"/>
</dbReference>
<dbReference type="InterPro" id="IPR011990">
    <property type="entry name" value="TPR-like_helical_dom_sf"/>
</dbReference>
<dbReference type="PANTHER" id="PTHR43214:SF24">
    <property type="entry name" value="TRANSCRIPTIONAL REGULATORY PROTEIN NARL-RELATED"/>
    <property type="match status" value="1"/>
</dbReference>
<dbReference type="PROSITE" id="PS50043">
    <property type="entry name" value="HTH_LUXR_2"/>
    <property type="match status" value="1"/>
</dbReference>
<accession>A0A940Y4J9</accession>
<feature type="domain" description="HTH luxR-type" evidence="5">
    <location>
        <begin position="822"/>
        <end position="887"/>
    </location>
</feature>
<feature type="region of interest" description="Disordered" evidence="4">
    <location>
        <begin position="888"/>
        <end position="936"/>
    </location>
</feature>
<dbReference type="Gene3D" id="1.10.10.10">
    <property type="entry name" value="Winged helix-like DNA-binding domain superfamily/Winged helix DNA-binding domain"/>
    <property type="match status" value="1"/>
</dbReference>
<dbReference type="Pfam" id="PF00196">
    <property type="entry name" value="GerE"/>
    <property type="match status" value="1"/>
</dbReference>
<dbReference type="AlphaFoldDB" id="A0A940Y4J9"/>
<dbReference type="InterPro" id="IPR027417">
    <property type="entry name" value="P-loop_NTPase"/>
</dbReference>
<evidence type="ECO:0000313" key="7">
    <source>
        <dbReference type="Proteomes" id="UP000677413"/>
    </source>
</evidence>
<dbReference type="RefSeq" id="WP_210884703.1">
    <property type="nucleotide sequence ID" value="NZ_JAGPYQ010000001.1"/>
</dbReference>
<dbReference type="GO" id="GO:0006355">
    <property type="term" value="P:regulation of DNA-templated transcription"/>
    <property type="evidence" value="ECO:0007669"/>
    <property type="project" value="InterPro"/>
</dbReference>
<evidence type="ECO:0000256" key="2">
    <source>
        <dbReference type="ARBA" id="ARBA00023125"/>
    </source>
</evidence>
<dbReference type="Proteomes" id="UP000677413">
    <property type="component" value="Unassembled WGS sequence"/>
</dbReference>
<dbReference type="SMART" id="SM00421">
    <property type="entry name" value="HTH_LUXR"/>
    <property type="match status" value="1"/>
</dbReference>
<keyword evidence="1" id="KW-0805">Transcription regulation</keyword>
<dbReference type="InterPro" id="IPR036388">
    <property type="entry name" value="WH-like_DNA-bd_sf"/>
</dbReference>
<evidence type="ECO:0000256" key="4">
    <source>
        <dbReference type="SAM" id="MobiDB-lite"/>
    </source>
</evidence>
<evidence type="ECO:0000313" key="6">
    <source>
        <dbReference type="EMBL" id="MBQ0850494.1"/>
    </source>
</evidence>
<organism evidence="6 7">
    <name type="scientific">Streptomyces liliiviolaceus</name>
    <dbReference type="NCBI Taxonomy" id="2823109"/>
    <lineage>
        <taxon>Bacteria</taxon>
        <taxon>Bacillati</taxon>
        <taxon>Actinomycetota</taxon>
        <taxon>Actinomycetes</taxon>
        <taxon>Kitasatosporales</taxon>
        <taxon>Streptomycetaceae</taxon>
        <taxon>Streptomyces</taxon>
    </lineage>
</organism>
<gene>
    <name evidence="6" type="ORF">J8N05_20155</name>
</gene>
<proteinExistence type="predicted"/>
<dbReference type="EMBL" id="JAGPYQ010000001">
    <property type="protein sequence ID" value="MBQ0850494.1"/>
    <property type="molecule type" value="Genomic_DNA"/>
</dbReference>
<dbReference type="InterPro" id="IPR000792">
    <property type="entry name" value="Tscrpt_reg_LuxR_C"/>
</dbReference>
<comment type="caution">
    <text evidence="6">The sequence shown here is derived from an EMBL/GenBank/DDBJ whole genome shotgun (WGS) entry which is preliminary data.</text>
</comment>
<dbReference type="SUPFAM" id="SSF52540">
    <property type="entry name" value="P-loop containing nucleoside triphosphate hydrolases"/>
    <property type="match status" value="1"/>
</dbReference>
<dbReference type="GO" id="GO:0003677">
    <property type="term" value="F:DNA binding"/>
    <property type="evidence" value="ECO:0007669"/>
    <property type="project" value="UniProtKB-KW"/>
</dbReference>